<feature type="region of interest" description="Disordered" evidence="1">
    <location>
        <begin position="228"/>
        <end position="265"/>
    </location>
</feature>
<dbReference type="Proteomes" id="UP000827092">
    <property type="component" value="Unassembled WGS sequence"/>
</dbReference>
<proteinExistence type="predicted"/>
<dbReference type="EMBL" id="JAFNEN010000778">
    <property type="protein sequence ID" value="KAG8177487.1"/>
    <property type="molecule type" value="Genomic_DNA"/>
</dbReference>
<name>A0AAV6TZH0_9ARAC</name>
<evidence type="ECO:0000313" key="2">
    <source>
        <dbReference type="EMBL" id="KAG8177487.1"/>
    </source>
</evidence>
<organism evidence="2 3">
    <name type="scientific">Oedothorax gibbosus</name>
    <dbReference type="NCBI Taxonomy" id="931172"/>
    <lineage>
        <taxon>Eukaryota</taxon>
        <taxon>Metazoa</taxon>
        <taxon>Ecdysozoa</taxon>
        <taxon>Arthropoda</taxon>
        <taxon>Chelicerata</taxon>
        <taxon>Arachnida</taxon>
        <taxon>Araneae</taxon>
        <taxon>Araneomorphae</taxon>
        <taxon>Entelegynae</taxon>
        <taxon>Araneoidea</taxon>
        <taxon>Linyphiidae</taxon>
        <taxon>Erigoninae</taxon>
        <taxon>Oedothorax</taxon>
    </lineage>
</organism>
<gene>
    <name evidence="2" type="ORF">JTE90_008671</name>
</gene>
<evidence type="ECO:0000313" key="3">
    <source>
        <dbReference type="Proteomes" id="UP000827092"/>
    </source>
</evidence>
<dbReference type="AlphaFoldDB" id="A0AAV6TZH0"/>
<reference evidence="2 3" key="1">
    <citation type="journal article" date="2022" name="Nat. Ecol. Evol.">
        <title>A masculinizing supergene underlies an exaggerated male reproductive morph in a spider.</title>
        <authorList>
            <person name="Hendrickx F."/>
            <person name="De Corte Z."/>
            <person name="Sonet G."/>
            <person name="Van Belleghem S.M."/>
            <person name="Kostlbacher S."/>
            <person name="Vangestel C."/>
        </authorList>
    </citation>
    <scope>NUCLEOTIDE SEQUENCE [LARGE SCALE GENOMIC DNA]</scope>
    <source>
        <strain evidence="2">W744_W776</strain>
    </source>
</reference>
<sequence length="320" mass="34883">MAKRRCDDSFNARNDDVNFSSGGPVTNRSKYARRAVLICVARDVDKQLNDVYSKATFSLNPSNTAVNVASTEVRHSPLHSSIFQDFSSEVNSDNDLPVDLEDRDFLCSDEDDNVSSYCSFDNGSDSGEDDGPFYCNVDNGSDTFQSSLIKFLDGCKELSLKDPLLSWALECAIDEEANKMKPFVVGNFFGATSLKMANQKGKKAVDTSDINTTDASITNFGGRTKRKRKRAQVYSSSDSISDDVSSEDEVPKSSYIPPSKPPALPEVKGLEAPTLQLPVSSEGFQPSSVTIQQLSQGLVTETPRRMGTPSQSLGLPVAFF</sequence>
<protein>
    <submittedName>
        <fullName evidence="2">Uncharacterized protein</fullName>
    </submittedName>
</protein>
<keyword evidence="3" id="KW-1185">Reference proteome</keyword>
<evidence type="ECO:0000256" key="1">
    <source>
        <dbReference type="SAM" id="MobiDB-lite"/>
    </source>
</evidence>
<comment type="caution">
    <text evidence="2">The sequence shown here is derived from an EMBL/GenBank/DDBJ whole genome shotgun (WGS) entry which is preliminary data.</text>
</comment>
<accession>A0AAV6TZH0</accession>